<evidence type="ECO:0000256" key="1">
    <source>
        <dbReference type="ARBA" id="ARBA00023015"/>
    </source>
</evidence>
<dbReference type="InterPro" id="IPR000835">
    <property type="entry name" value="HTH_MarR-typ"/>
</dbReference>
<dbReference type="InterPro" id="IPR036390">
    <property type="entry name" value="WH_DNA-bd_sf"/>
</dbReference>
<keyword evidence="2 5" id="KW-0238">DNA-binding</keyword>
<keyword evidence="3" id="KW-0804">Transcription</keyword>
<dbReference type="InterPro" id="IPR023187">
    <property type="entry name" value="Tscrpt_reg_MarR-type_CS"/>
</dbReference>
<dbReference type="GO" id="GO:0006950">
    <property type="term" value="P:response to stress"/>
    <property type="evidence" value="ECO:0007669"/>
    <property type="project" value="TreeGrafter"/>
</dbReference>
<feature type="domain" description="HTH marR-type" evidence="4">
    <location>
        <begin position="9"/>
        <end position="143"/>
    </location>
</feature>
<evidence type="ECO:0000256" key="2">
    <source>
        <dbReference type="ARBA" id="ARBA00023125"/>
    </source>
</evidence>
<evidence type="ECO:0000259" key="4">
    <source>
        <dbReference type="PROSITE" id="PS50995"/>
    </source>
</evidence>
<dbReference type="PROSITE" id="PS01117">
    <property type="entry name" value="HTH_MARR_1"/>
    <property type="match status" value="1"/>
</dbReference>
<evidence type="ECO:0000313" key="5">
    <source>
        <dbReference type="EMBL" id="TWI56152.1"/>
    </source>
</evidence>
<keyword evidence="1" id="KW-0805">Transcription regulation</keyword>
<proteinExistence type="predicted"/>
<evidence type="ECO:0000313" key="6">
    <source>
        <dbReference type="Proteomes" id="UP000315711"/>
    </source>
</evidence>
<dbReference type="InterPro" id="IPR039422">
    <property type="entry name" value="MarR/SlyA-like"/>
</dbReference>
<protein>
    <submittedName>
        <fullName evidence="5">DNA-binding MarR family transcriptional regulator</fullName>
    </submittedName>
</protein>
<dbReference type="PROSITE" id="PS50995">
    <property type="entry name" value="HTH_MARR_2"/>
    <property type="match status" value="1"/>
</dbReference>
<organism evidence="5 6">
    <name type="scientific">Halalkalibacter nanhaiisediminis</name>
    <dbReference type="NCBI Taxonomy" id="688079"/>
    <lineage>
        <taxon>Bacteria</taxon>
        <taxon>Bacillati</taxon>
        <taxon>Bacillota</taxon>
        <taxon>Bacilli</taxon>
        <taxon>Bacillales</taxon>
        <taxon>Bacillaceae</taxon>
        <taxon>Halalkalibacter</taxon>
    </lineage>
</organism>
<sequence>MDYRKYVLADSIGYKITNTARLVTKRLNDNFKQNNFPVTNEQWSIMIRLWEEDGLTQNKLAALTKKDSPSVSRLVNNMEKRELVKRVPHPVDKRTNLIFLTTKGKKMQMGLITQAQKTVEQISEGIDPAELEIFLKVLEKIDRNLSDFQE</sequence>
<dbReference type="Pfam" id="PF01047">
    <property type="entry name" value="MarR"/>
    <property type="match status" value="1"/>
</dbReference>
<evidence type="ECO:0000256" key="3">
    <source>
        <dbReference type="ARBA" id="ARBA00023163"/>
    </source>
</evidence>
<comment type="caution">
    <text evidence="5">The sequence shown here is derived from an EMBL/GenBank/DDBJ whole genome shotgun (WGS) entry which is preliminary data.</text>
</comment>
<dbReference type="PANTHER" id="PTHR33164">
    <property type="entry name" value="TRANSCRIPTIONAL REGULATOR, MARR FAMILY"/>
    <property type="match status" value="1"/>
</dbReference>
<dbReference type="GO" id="GO:0003700">
    <property type="term" value="F:DNA-binding transcription factor activity"/>
    <property type="evidence" value="ECO:0007669"/>
    <property type="project" value="InterPro"/>
</dbReference>
<dbReference type="PANTHER" id="PTHR33164:SF64">
    <property type="entry name" value="TRANSCRIPTIONAL REGULATOR SLYA"/>
    <property type="match status" value="1"/>
</dbReference>
<reference evidence="5 6" key="1">
    <citation type="journal article" date="2015" name="Stand. Genomic Sci.">
        <title>Genomic Encyclopedia of Bacterial and Archaeal Type Strains, Phase III: the genomes of soil and plant-associated and newly described type strains.</title>
        <authorList>
            <person name="Whitman W.B."/>
            <person name="Woyke T."/>
            <person name="Klenk H.P."/>
            <person name="Zhou Y."/>
            <person name="Lilburn T.G."/>
            <person name="Beck B.J."/>
            <person name="De Vos P."/>
            <person name="Vandamme P."/>
            <person name="Eisen J.A."/>
            <person name="Garrity G."/>
            <person name="Hugenholtz P."/>
            <person name="Kyrpides N.C."/>
        </authorList>
    </citation>
    <scope>NUCLEOTIDE SEQUENCE [LARGE SCALE GENOMIC DNA]</scope>
    <source>
        <strain evidence="5 6">CGMCC 1.10116</strain>
    </source>
</reference>
<dbReference type="OrthoDB" id="9799663at2"/>
<dbReference type="GO" id="GO:0003677">
    <property type="term" value="F:DNA binding"/>
    <property type="evidence" value="ECO:0007669"/>
    <property type="project" value="UniProtKB-KW"/>
</dbReference>
<dbReference type="EMBL" id="VLKZ01000005">
    <property type="protein sequence ID" value="TWI56152.1"/>
    <property type="molecule type" value="Genomic_DNA"/>
</dbReference>
<dbReference type="RefSeq" id="WP_144450337.1">
    <property type="nucleotide sequence ID" value="NZ_VLKZ01000005.1"/>
</dbReference>
<dbReference type="SUPFAM" id="SSF46785">
    <property type="entry name" value="Winged helix' DNA-binding domain"/>
    <property type="match status" value="1"/>
</dbReference>
<name>A0A562QHB5_9BACI</name>
<keyword evidence="6" id="KW-1185">Reference proteome</keyword>
<gene>
    <name evidence="5" type="ORF">IQ10_02042</name>
</gene>
<dbReference type="Gene3D" id="1.10.10.10">
    <property type="entry name" value="Winged helix-like DNA-binding domain superfamily/Winged helix DNA-binding domain"/>
    <property type="match status" value="1"/>
</dbReference>
<dbReference type="AlphaFoldDB" id="A0A562QHB5"/>
<dbReference type="Proteomes" id="UP000315711">
    <property type="component" value="Unassembled WGS sequence"/>
</dbReference>
<dbReference type="PRINTS" id="PR00598">
    <property type="entry name" value="HTHMARR"/>
</dbReference>
<accession>A0A562QHB5</accession>
<dbReference type="SMART" id="SM00347">
    <property type="entry name" value="HTH_MARR"/>
    <property type="match status" value="1"/>
</dbReference>
<dbReference type="InterPro" id="IPR036388">
    <property type="entry name" value="WH-like_DNA-bd_sf"/>
</dbReference>